<dbReference type="PANTHER" id="PTHR34309:SF1">
    <property type="entry name" value="PROTEIN GLCG"/>
    <property type="match status" value="1"/>
</dbReference>
<evidence type="ECO:0000313" key="1">
    <source>
        <dbReference type="EMBL" id="UWX64652.1"/>
    </source>
</evidence>
<keyword evidence="2" id="KW-1185">Reference proteome</keyword>
<protein>
    <submittedName>
        <fullName evidence="1">Heme-binding protein</fullName>
    </submittedName>
</protein>
<dbReference type="InterPro" id="IPR038084">
    <property type="entry name" value="PduO/GlcC-like_sf"/>
</dbReference>
<dbReference type="EMBL" id="CP104213">
    <property type="protein sequence ID" value="UWX64652.1"/>
    <property type="molecule type" value="Genomic_DNA"/>
</dbReference>
<dbReference type="SUPFAM" id="SSF143744">
    <property type="entry name" value="GlcG-like"/>
    <property type="match status" value="1"/>
</dbReference>
<dbReference type="InterPro" id="IPR052517">
    <property type="entry name" value="GlcG_carb_metab_protein"/>
</dbReference>
<organism evidence="1 2">
    <name type="scientific">Deinococcus rubellus</name>
    <dbReference type="NCBI Taxonomy" id="1889240"/>
    <lineage>
        <taxon>Bacteria</taxon>
        <taxon>Thermotogati</taxon>
        <taxon>Deinococcota</taxon>
        <taxon>Deinococci</taxon>
        <taxon>Deinococcales</taxon>
        <taxon>Deinococcaceae</taxon>
        <taxon>Deinococcus</taxon>
    </lineage>
</organism>
<dbReference type="PANTHER" id="PTHR34309">
    <property type="entry name" value="SLR1406 PROTEIN"/>
    <property type="match status" value="1"/>
</dbReference>
<dbReference type="Gene3D" id="3.30.450.150">
    <property type="entry name" value="Haem-degrading domain"/>
    <property type="match status" value="1"/>
</dbReference>
<sequence>MTNRPANSVATPNISCRAALQLIQAARAAAERLGVDMAIAVTDTGGHLRAFERADHAPFLVAEVAINKAWTAASFGRATHVWNEIVQNPEVTPLNNHPRMTALGGGYPIVENGQVIGGIGISGGSSAQDQQAAEEALREMGFEVGDY</sequence>
<dbReference type="Proteomes" id="UP001060261">
    <property type="component" value="Chromosome"/>
</dbReference>
<accession>A0ABY5YHT5</accession>
<dbReference type="InterPro" id="IPR005624">
    <property type="entry name" value="PduO/GlcC-like"/>
</dbReference>
<dbReference type="Pfam" id="PF03928">
    <property type="entry name" value="HbpS-like"/>
    <property type="match status" value="1"/>
</dbReference>
<name>A0ABY5YHT5_9DEIO</name>
<dbReference type="RefSeq" id="WP_260560921.1">
    <property type="nucleotide sequence ID" value="NZ_BAABEC010000153.1"/>
</dbReference>
<evidence type="ECO:0000313" key="2">
    <source>
        <dbReference type="Proteomes" id="UP001060261"/>
    </source>
</evidence>
<reference evidence="1" key="1">
    <citation type="submission" date="2022-09" db="EMBL/GenBank/DDBJ databases">
        <title>genome sequence of Deinococcus rubellus.</title>
        <authorList>
            <person name="Srinivasan S."/>
        </authorList>
    </citation>
    <scope>NUCLEOTIDE SEQUENCE</scope>
    <source>
        <strain evidence="1">Ant6</strain>
    </source>
</reference>
<proteinExistence type="predicted"/>
<gene>
    <name evidence="1" type="ORF">N0D28_03030</name>
</gene>